<dbReference type="Proteomes" id="UP000515154">
    <property type="component" value="Linkage group LG8"/>
</dbReference>
<dbReference type="FunFam" id="3.30.460.10:FF:000018">
    <property type="entry name" value="Mitochondrial assembly of ribosomal large subunit 1"/>
    <property type="match status" value="1"/>
</dbReference>
<dbReference type="Gene3D" id="3.30.460.10">
    <property type="entry name" value="Beta Polymerase, domain 2"/>
    <property type="match status" value="1"/>
</dbReference>
<dbReference type="PANTHER" id="PTHR21043">
    <property type="entry name" value="IOJAP SUPERFAMILY ORTHOLOG"/>
    <property type="match status" value="1"/>
</dbReference>
<evidence type="ECO:0000256" key="5">
    <source>
        <dbReference type="ARBA" id="ARBA00073331"/>
    </source>
</evidence>
<dbReference type="RefSeq" id="XP_029639998.1">
    <property type="nucleotide sequence ID" value="XM_029784138.2"/>
</dbReference>
<dbReference type="Pfam" id="PF02410">
    <property type="entry name" value="RsfS"/>
    <property type="match status" value="1"/>
</dbReference>
<name>A0A6P7SPH6_9MOLL</name>
<comment type="similarity">
    <text evidence="2">Belongs to the Iojap/RsfS family.</text>
</comment>
<dbReference type="AlphaFoldDB" id="A0A6P7SPH6"/>
<dbReference type="RefSeq" id="XP_036361370.1">
    <property type="nucleotide sequence ID" value="XM_036505477.1"/>
</dbReference>
<dbReference type="GO" id="GO:0090071">
    <property type="term" value="P:negative regulation of ribosome biogenesis"/>
    <property type="evidence" value="ECO:0007669"/>
    <property type="project" value="TreeGrafter"/>
</dbReference>
<dbReference type="GO" id="GO:0043023">
    <property type="term" value="F:ribosomal large subunit binding"/>
    <property type="evidence" value="ECO:0007669"/>
    <property type="project" value="TreeGrafter"/>
</dbReference>
<sequence length="359" mass="41207">MSMMNLIKLSRLFNQTRHFVNITPLSCNILSFLRISRLQSTYKTFPFANYNRLFSRSHVKVSPFLFCESFIPIPQRTLLNRCQSCYYSSSSSSTNDGSDDYNDSFKEFDDDPEIQSLLQNIKGDFKVFTNEELDENNVRVSENVSSEAKRLSDSNVIRFESESDSESSEESEDSDIEDFLDSGFMADDTEIEEFEIPQYVPPIELKRGKTGVFDLDELATVLKEENARDLCVISVPADINYVDYLVLVSGISPRHIKAMAELMKWLYKRKRSRYDPPLRIEGLQTNNWIAMDLGNIALHIFLPHIRELYDLETLWAVGAEHDDLCKEAEEKYIISNPSLLSPRGSNTEEKQTSAQTTPS</sequence>
<dbReference type="InterPro" id="IPR004394">
    <property type="entry name" value="Iojap/RsfS/C7orf30"/>
</dbReference>
<evidence type="ECO:0000256" key="1">
    <source>
        <dbReference type="ARBA" id="ARBA00004173"/>
    </source>
</evidence>
<dbReference type="GO" id="GO:0005739">
    <property type="term" value="C:mitochondrion"/>
    <property type="evidence" value="ECO:0007669"/>
    <property type="project" value="UniProtKB-SubCell"/>
</dbReference>
<protein>
    <recommendedName>
        <fullName evidence="5">Mitochondrial assembly of ribosomal large subunit protein 1</fullName>
    </recommendedName>
</protein>
<evidence type="ECO:0000313" key="7">
    <source>
        <dbReference type="Proteomes" id="UP000515154"/>
    </source>
</evidence>
<evidence type="ECO:0000256" key="2">
    <source>
        <dbReference type="ARBA" id="ARBA00010574"/>
    </source>
</evidence>
<keyword evidence="3" id="KW-0496">Mitochondrion</keyword>
<evidence type="ECO:0000256" key="3">
    <source>
        <dbReference type="ARBA" id="ARBA00023128"/>
    </source>
</evidence>
<dbReference type="NCBIfam" id="TIGR00090">
    <property type="entry name" value="rsfS_iojap_ybeB"/>
    <property type="match status" value="1"/>
</dbReference>
<proteinExistence type="inferred from homology"/>
<evidence type="ECO:0000256" key="4">
    <source>
        <dbReference type="ARBA" id="ARBA00053669"/>
    </source>
</evidence>
<reference evidence="8 9" key="1">
    <citation type="submission" date="2025-08" db="UniProtKB">
        <authorList>
            <consortium name="RefSeq"/>
        </authorList>
    </citation>
    <scope>IDENTIFICATION</scope>
</reference>
<dbReference type="GO" id="GO:0017148">
    <property type="term" value="P:negative regulation of translation"/>
    <property type="evidence" value="ECO:0007669"/>
    <property type="project" value="TreeGrafter"/>
</dbReference>
<dbReference type="SUPFAM" id="SSF81301">
    <property type="entry name" value="Nucleotidyltransferase"/>
    <property type="match status" value="1"/>
</dbReference>
<comment type="function">
    <text evidence="4">Required for normal mitochondrial ribosome function and mitochondrial translation. May play a role in ribosome biogenesis by preventing premature association of the 28S and 39S ribosomal subunits. Interacts with mitochondrial ribosomal protein uL14m (MRPL14), probably blocking formation of intersubunit bridge B8, preventing association of the 28S and 39S ribosomal subunits. Addition to isolated mitochondrial ribosomal subunits partially inhibits translation, probably by interfering with the association of the 28S and 39S ribosomal subunits and the formation of functional ribosomes. May also participate in the assembly and/or regulation of the stability of the large subunit of the mitochondrial ribosome. May function as a ribosomal silencing factor.</text>
</comment>
<dbReference type="KEGG" id="osn:115215017"/>
<comment type="subcellular location">
    <subcellularLocation>
        <location evidence="1">Mitochondrion</location>
    </subcellularLocation>
</comment>
<feature type="region of interest" description="Disordered" evidence="6">
    <location>
        <begin position="337"/>
        <end position="359"/>
    </location>
</feature>
<organism evidence="7 8">
    <name type="scientific">Octopus sinensis</name>
    <name type="common">East Asian common octopus</name>
    <dbReference type="NCBI Taxonomy" id="2607531"/>
    <lineage>
        <taxon>Eukaryota</taxon>
        <taxon>Metazoa</taxon>
        <taxon>Spiralia</taxon>
        <taxon>Lophotrochozoa</taxon>
        <taxon>Mollusca</taxon>
        <taxon>Cephalopoda</taxon>
        <taxon>Coleoidea</taxon>
        <taxon>Octopodiformes</taxon>
        <taxon>Octopoda</taxon>
        <taxon>Incirrata</taxon>
        <taxon>Octopodidae</taxon>
        <taxon>Octopus</taxon>
    </lineage>
</organism>
<gene>
    <name evidence="8 9" type="primary">LOC115215017</name>
</gene>
<evidence type="ECO:0000313" key="9">
    <source>
        <dbReference type="RefSeq" id="XP_036361370.1"/>
    </source>
</evidence>
<evidence type="ECO:0000256" key="6">
    <source>
        <dbReference type="SAM" id="MobiDB-lite"/>
    </source>
</evidence>
<accession>A0A6P7SPH6</accession>
<keyword evidence="7" id="KW-1185">Reference proteome</keyword>
<evidence type="ECO:0000313" key="8">
    <source>
        <dbReference type="RefSeq" id="XP_029639998.1"/>
    </source>
</evidence>
<dbReference type="InterPro" id="IPR043519">
    <property type="entry name" value="NT_sf"/>
</dbReference>
<dbReference type="PANTHER" id="PTHR21043:SF0">
    <property type="entry name" value="MITOCHONDRIAL ASSEMBLY OF RIBOSOMAL LARGE SUBUNIT PROTEIN 1"/>
    <property type="match status" value="1"/>
</dbReference>
<dbReference type="HAMAP" id="MF_01477">
    <property type="entry name" value="Iojap_RsfS"/>
    <property type="match status" value="1"/>
</dbReference>